<keyword evidence="2" id="KW-1185">Reference proteome</keyword>
<evidence type="ECO:0000313" key="2">
    <source>
        <dbReference type="Proteomes" id="UP000540423"/>
    </source>
</evidence>
<reference evidence="1 2" key="1">
    <citation type="submission" date="2020-08" db="EMBL/GenBank/DDBJ databases">
        <title>Genomic Encyclopedia of Type Strains, Phase IV (KMG-IV): sequencing the most valuable type-strain genomes for metagenomic binning, comparative biology and taxonomic classification.</title>
        <authorList>
            <person name="Goeker M."/>
        </authorList>
    </citation>
    <scope>NUCLEOTIDE SEQUENCE [LARGE SCALE GENOMIC DNA]</scope>
    <source>
        <strain evidence="1 2">DSM 40141</strain>
    </source>
</reference>
<dbReference type="Pfam" id="PF19711">
    <property type="entry name" value="DUF6207"/>
    <property type="match status" value="1"/>
</dbReference>
<comment type="caution">
    <text evidence="1">The sequence shown here is derived from an EMBL/GenBank/DDBJ whole genome shotgun (WGS) entry which is preliminary data.</text>
</comment>
<dbReference type="RefSeq" id="WP_185034645.1">
    <property type="nucleotide sequence ID" value="NZ_BNBN01000006.1"/>
</dbReference>
<dbReference type="AlphaFoldDB" id="A0A7X0LRC1"/>
<dbReference type="Proteomes" id="UP000540423">
    <property type="component" value="Unassembled WGS sequence"/>
</dbReference>
<dbReference type="InterPro" id="IPR045775">
    <property type="entry name" value="DUF6207"/>
</dbReference>
<protein>
    <submittedName>
        <fullName evidence="1">Uncharacterized protein</fullName>
    </submittedName>
</protein>
<dbReference type="EMBL" id="JACHEM010000014">
    <property type="protein sequence ID" value="MBB6438478.1"/>
    <property type="molecule type" value="Genomic_DNA"/>
</dbReference>
<proteinExistence type="predicted"/>
<accession>A0A7X0LRC1</accession>
<sequence>MELTDDALGTHLPEPGLAVLTVHALDEDTLLEVCRVLGERWAATTTVRARVPGQHGVQARVYVDIRQPPPGQDGRMT</sequence>
<evidence type="ECO:0000313" key="1">
    <source>
        <dbReference type="EMBL" id="MBB6438478.1"/>
    </source>
</evidence>
<name>A0A7X0LRC1_9ACTN</name>
<gene>
    <name evidence="1" type="ORF">HNQ79_004990</name>
</gene>
<organism evidence="1 2">
    <name type="scientific">Streptomyces candidus</name>
    <dbReference type="NCBI Taxonomy" id="67283"/>
    <lineage>
        <taxon>Bacteria</taxon>
        <taxon>Bacillati</taxon>
        <taxon>Actinomycetota</taxon>
        <taxon>Actinomycetes</taxon>
        <taxon>Kitasatosporales</taxon>
        <taxon>Streptomycetaceae</taxon>
        <taxon>Streptomyces</taxon>
    </lineage>
</organism>